<name>A0A1U7NRS4_9DEIO</name>
<evidence type="ECO:0000313" key="2">
    <source>
        <dbReference type="Proteomes" id="UP000186607"/>
    </source>
</evidence>
<accession>A0A1U7NRS4</accession>
<reference evidence="1 2" key="1">
    <citation type="submission" date="2017-01" db="EMBL/GenBank/DDBJ databases">
        <title>Genome Analysis of Deinococcus marmoris KOPRI26562.</title>
        <authorList>
            <person name="Kim J.H."/>
            <person name="Oh H.-M."/>
        </authorList>
    </citation>
    <scope>NUCLEOTIDE SEQUENCE [LARGE SCALE GENOMIC DNA]</scope>
    <source>
        <strain evidence="1 2">KOPRI26562</strain>
    </source>
</reference>
<dbReference type="AlphaFoldDB" id="A0A1U7NRS4"/>
<proteinExistence type="predicted"/>
<dbReference type="Proteomes" id="UP000186607">
    <property type="component" value="Unassembled WGS sequence"/>
</dbReference>
<gene>
    <name evidence="1" type="ORF">BOO71_0014230</name>
</gene>
<protein>
    <submittedName>
        <fullName evidence="1">Uncharacterized protein</fullName>
    </submittedName>
</protein>
<sequence>MLRAVLDRFLKLPDPQLAQYGRWLDQLNLPATRQAITAFLQEQP</sequence>
<comment type="caution">
    <text evidence="1">The sequence shown here is derived from an EMBL/GenBank/DDBJ whole genome shotgun (WGS) entry which is preliminary data.</text>
</comment>
<dbReference type="STRING" id="249408.BOO71_0014230"/>
<evidence type="ECO:0000313" key="1">
    <source>
        <dbReference type="EMBL" id="OLV15623.1"/>
    </source>
</evidence>
<keyword evidence="2" id="KW-1185">Reference proteome</keyword>
<organism evidence="1 2">
    <name type="scientific">Deinococcus marmoris</name>
    <dbReference type="NCBI Taxonomy" id="249408"/>
    <lineage>
        <taxon>Bacteria</taxon>
        <taxon>Thermotogati</taxon>
        <taxon>Deinococcota</taxon>
        <taxon>Deinococci</taxon>
        <taxon>Deinococcales</taxon>
        <taxon>Deinococcaceae</taxon>
        <taxon>Deinococcus</taxon>
    </lineage>
</organism>
<dbReference type="EMBL" id="MSTI01000171">
    <property type="protein sequence ID" value="OLV15623.1"/>
    <property type="molecule type" value="Genomic_DNA"/>
</dbReference>